<feature type="domain" description="Histidine kinase" evidence="8">
    <location>
        <begin position="279"/>
        <end position="497"/>
    </location>
</feature>
<dbReference type="Pfam" id="PF00989">
    <property type="entry name" value="PAS"/>
    <property type="match status" value="1"/>
</dbReference>
<dbReference type="Gene3D" id="1.10.287.130">
    <property type="match status" value="1"/>
</dbReference>
<dbReference type="OrthoDB" id="517825at2"/>
<dbReference type="InterPro" id="IPR003661">
    <property type="entry name" value="HisK_dim/P_dom"/>
</dbReference>
<comment type="caution">
    <text evidence="11">The sequence shown here is derived from an EMBL/GenBank/DDBJ whole genome shotgun (WGS) entry which is preliminary data.</text>
</comment>
<dbReference type="Pfam" id="PF00512">
    <property type="entry name" value="HisKA"/>
    <property type="match status" value="1"/>
</dbReference>
<dbReference type="SUPFAM" id="SSF55874">
    <property type="entry name" value="ATPase domain of HSP90 chaperone/DNA topoisomerase II/histidine kinase"/>
    <property type="match status" value="1"/>
</dbReference>
<dbReference type="CDD" id="cd00130">
    <property type="entry name" value="PAS"/>
    <property type="match status" value="1"/>
</dbReference>
<keyword evidence="12" id="KW-1185">Reference proteome</keyword>
<evidence type="ECO:0000256" key="6">
    <source>
        <dbReference type="ARBA" id="ARBA00023012"/>
    </source>
</evidence>
<dbReference type="AlphaFoldDB" id="A0A2T1DWR6"/>
<dbReference type="InterPro" id="IPR035965">
    <property type="entry name" value="PAS-like_dom_sf"/>
</dbReference>
<feature type="modified residue" description="4-aspartylphosphate" evidence="7">
    <location>
        <position position="55"/>
    </location>
</feature>
<dbReference type="SUPFAM" id="SSF55785">
    <property type="entry name" value="PYP-like sensor domain (PAS domain)"/>
    <property type="match status" value="1"/>
</dbReference>
<proteinExistence type="predicted"/>
<dbReference type="PROSITE" id="PS50110">
    <property type="entry name" value="RESPONSE_REGULATORY"/>
    <property type="match status" value="1"/>
</dbReference>
<evidence type="ECO:0000256" key="1">
    <source>
        <dbReference type="ARBA" id="ARBA00000085"/>
    </source>
</evidence>
<keyword evidence="4" id="KW-0808">Transferase</keyword>
<dbReference type="InterPro" id="IPR000014">
    <property type="entry name" value="PAS"/>
</dbReference>
<sequence>MVSAKILVVEDEVIVARTIANQLMQLGYTVVDTASSGAAAIDKANRTQPDLVLMDVVLKGEMDGVTAASQICSQQDVPIVFLTAYADENTLQRAKNTLPLGYVVKPFSPGELRVAVELALFKHQVERDLRANRAYLATLLRSMHDAVMATDEQGLVTFMNPAAEALTGWRETEAFGKDAAEVLCLVDEVTDLPAEHPVAQVLKTQEVALLKEFTALVKRNGDRVPIGDSASPLQRKLEGISGVVVVFWDMSAYRQSELLQKALEKEQELNQLKSQFVSTVSHEFRNPLAVIRTAAELLDLRGAGLFDEKMKSYVQRIKSSVQQMNQLMEDVLLMGRVEAGRLDFTPALVNLQQVCQDLLEECSLQLTDAHELVFTHPDHASESWLDENLLRLILVNLLNNAIKYSPAGGNIHLDYSYSEDGQTVSLRVEDQGLGISQSEQTQLFDSFFRASNTQSIQGTGLGLAIVKRCVEIHQGQIDLISEVGVGTTFTVSLPCTPQALRADRGEA</sequence>
<dbReference type="EC" id="2.7.13.3" evidence="2"/>
<dbReference type="Pfam" id="PF02518">
    <property type="entry name" value="HATPase_c"/>
    <property type="match status" value="1"/>
</dbReference>
<evidence type="ECO:0000256" key="2">
    <source>
        <dbReference type="ARBA" id="ARBA00012438"/>
    </source>
</evidence>
<evidence type="ECO:0000256" key="7">
    <source>
        <dbReference type="PROSITE-ProRule" id="PRU00169"/>
    </source>
</evidence>
<dbReference type="NCBIfam" id="TIGR00229">
    <property type="entry name" value="sensory_box"/>
    <property type="match status" value="1"/>
</dbReference>
<dbReference type="PROSITE" id="PS50109">
    <property type="entry name" value="HIS_KIN"/>
    <property type="match status" value="1"/>
</dbReference>
<organism evidence="11 12">
    <name type="scientific">Stenomitos frigidus ULC18</name>
    <dbReference type="NCBI Taxonomy" id="2107698"/>
    <lineage>
        <taxon>Bacteria</taxon>
        <taxon>Bacillati</taxon>
        <taxon>Cyanobacteriota</taxon>
        <taxon>Cyanophyceae</taxon>
        <taxon>Leptolyngbyales</taxon>
        <taxon>Leptolyngbyaceae</taxon>
        <taxon>Stenomitos</taxon>
    </lineage>
</organism>
<evidence type="ECO:0000256" key="3">
    <source>
        <dbReference type="ARBA" id="ARBA00022553"/>
    </source>
</evidence>
<keyword evidence="3 7" id="KW-0597">Phosphoprotein</keyword>
<dbReference type="FunFam" id="3.30.565.10:FF:000006">
    <property type="entry name" value="Sensor histidine kinase WalK"/>
    <property type="match status" value="1"/>
</dbReference>
<dbReference type="GO" id="GO:0000155">
    <property type="term" value="F:phosphorelay sensor kinase activity"/>
    <property type="evidence" value="ECO:0007669"/>
    <property type="project" value="InterPro"/>
</dbReference>
<dbReference type="InterPro" id="IPR013767">
    <property type="entry name" value="PAS_fold"/>
</dbReference>
<dbReference type="InterPro" id="IPR004358">
    <property type="entry name" value="Sig_transdc_His_kin-like_C"/>
</dbReference>
<evidence type="ECO:0000259" key="8">
    <source>
        <dbReference type="PROSITE" id="PS50109"/>
    </source>
</evidence>
<dbReference type="Gene3D" id="3.40.50.2300">
    <property type="match status" value="1"/>
</dbReference>
<name>A0A2T1DWR6_9CYAN</name>
<evidence type="ECO:0000256" key="5">
    <source>
        <dbReference type="ARBA" id="ARBA00022777"/>
    </source>
</evidence>
<dbReference type="Pfam" id="PF00072">
    <property type="entry name" value="Response_reg"/>
    <property type="match status" value="1"/>
</dbReference>
<comment type="catalytic activity">
    <reaction evidence="1">
        <text>ATP + protein L-histidine = ADP + protein N-phospho-L-histidine.</text>
        <dbReference type="EC" id="2.7.13.3"/>
    </reaction>
</comment>
<dbReference type="EMBL" id="PVWK01000137">
    <property type="protein sequence ID" value="PSB24935.1"/>
    <property type="molecule type" value="Genomic_DNA"/>
</dbReference>
<feature type="domain" description="PAS" evidence="10">
    <location>
        <begin position="132"/>
        <end position="177"/>
    </location>
</feature>
<dbReference type="PRINTS" id="PR00344">
    <property type="entry name" value="BCTRLSENSOR"/>
</dbReference>
<dbReference type="PANTHER" id="PTHR43047:SF72">
    <property type="entry name" value="OSMOSENSING HISTIDINE PROTEIN KINASE SLN1"/>
    <property type="match status" value="1"/>
</dbReference>
<dbReference type="InterPro" id="IPR005467">
    <property type="entry name" value="His_kinase_dom"/>
</dbReference>
<dbReference type="Gene3D" id="3.30.450.20">
    <property type="entry name" value="PAS domain"/>
    <property type="match status" value="1"/>
</dbReference>
<dbReference type="InterPro" id="IPR011006">
    <property type="entry name" value="CheY-like_superfamily"/>
</dbReference>
<dbReference type="CDD" id="cd00082">
    <property type="entry name" value="HisKA"/>
    <property type="match status" value="1"/>
</dbReference>
<feature type="domain" description="Response regulatory" evidence="9">
    <location>
        <begin position="5"/>
        <end position="120"/>
    </location>
</feature>
<dbReference type="Proteomes" id="UP000239576">
    <property type="component" value="Unassembled WGS sequence"/>
</dbReference>
<dbReference type="GO" id="GO:0006355">
    <property type="term" value="P:regulation of DNA-templated transcription"/>
    <property type="evidence" value="ECO:0007669"/>
    <property type="project" value="InterPro"/>
</dbReference>
<dbReference type="InterPro" id="IPR003594">
    <property type="entry name" value="HATPase_dom"/>
</dbReference>
<dbReference type="PROSITE" id="PS50112">
    <property type="entry name" value="PAS"/>
    <property type="match status" value="1"/>
</dbReference>
<dbReference type="SMART" id="SM00388">
    <property type="entry name" value="HisKA"/>
    <property type="match status" value="1"/>
</dbReference>
<dbReference type="CDD" id="cd17534">
    <property type="entry name" value="REC_DC-like"/>
    <property type="match status" value="1"/>
</dbReference>
<dbReference type="Gene3D" id="3.30.565.10">
    <property type="entry name" value="Histidine kinase-like ATPase, C-terminal domain"/>
    <property type="match status" value="1"/>
</dbReference>
<accession>A0A2T1DWR6</accession>
<evidence type="ECO:0000256" key="4">
    <source>
        <dbReference type="ARBA" id="ARBA00022679"/>
    </source>
</evidence>
<evidence type="ECO:0000313" key="12">
    <source>
        <dbReference type="Proteomes" id="UP000239576"/>
    </source>
</evidence>
<dbReference type="InterPro" id="IPR036097">
    <property type="entry name" value="HisK_dim/P_sf"/>
</dbReference>
<dbReference type="GO" id="GO:0009927">
    <property type="term" value="F:histidine phosphotransfer kinase activity"/>
    <property type="evidence" value="ECO:0007669"/>
    <property type="project" value="TreeGrafter"/>
</dbReference>
<dbReference type="SMART" id="SM00091">
    <property type="entry name" value="PAS"/>
    <property type="match status" value="1"/>
</dbReference>
<evidence type="ECO:0000313" key="11">
    <source>
        <dbReference type="EMBL" id="PSB24935.1"/>
    </source>
</evidence>
<reference evidence="12" key="1">
    <citation type="submission" date="2018-02" db="EMBL/GenBank/DDBJ databases">
        <authorList>
            <person name="Moore K."/>
            <person name="Momper L."/>
        </authorList>
    </citation>
    <scope>NUCLEOTIDE SEQUENCE [LARGE SCALE GENOMIC DNA]</scope>
    <source>
        <strain evidence="12">ULC18</strain>
    </source>
</reference>
<reference evidence="11 12" key="2">
    <citation type="submission" date="2018-03" db="EMBL/GenBank/DDBJ databases">
        <title>The ancient ancestry and fast evolution of plastids.</title>
        <authorList>
            <person name="Moore K.R."/>
            <person name="Magnabosco C."/>
            <person name="Momper L."/>
            <person name="Gold D.A."/>
            <person name="Bosak T."/>
            <person name="Fournier G.P."/>
        </authorList>
    </citation>
    <scope>NUCLEOTIDE SEQUENCE [LARGE SCALE GENOMIC DNA]</scope>
    <source>
        <strain evidence="11 12">ULC18</strain>
    </source>
</reference>
<keyword evidence="6" id="KW-0902">Two-component regulatory system</keyword>
<dbReference type="InterPro" id="IPR001789">
    <property type="entry name" value="Sig_transdc_resp-reg_receiver"/>
</dbReference>
<protein>
    <recommendedName>
        <fullName evidence="2">histidine kinase</fullName>
        <ecNumber evidence="2">2.7.13.3</ecNumber>
    </recommendedName>
</protein>
<gene>
    <name evidence="11" type="ORF">C7B82_25020</name>
</gene>
<dbReference type="PANTHER" id="PTHR43047">
    <property type="entry name" value="TWO-COMPONENT HISTIDINE PROTEIN KINASE"/>
    <property type="match status" value="1"/>
</dbReference>
<dbReference type="GO" id="GO:0005886">
    <property type="term" value="C:plasma membrane"/>
    <property type="evidence" value="ECO:0007669"/>
    <property type="project" value="TreeGrafter"/>
</dbReference>
<evidence type="ECO:0000259" key="10">
    <source>
        <dbReference type="PROSITE" id="PS50112"/>
    </source>
</evidence>
<dbReference type="SMART" id="SM00448">
    <property type="entry name" value="REC"/>
    <property type="match status" value="1"/>
</dbReference>
<keyword evidence="5 11" id="KW-0418">Kinase</keyword>
<dbReference type="SUPFAM" id="SSF47384">
    <property type="entry name" value="Homodimeric domain of signal transducing histidine kinase"/>
    <property type="match status" value="1"/>
</dbReference>
<evidence type="ECO:0000259" key="9">
    <source>
        <dbReference type="PROSITE" id="PS50110"/>
    </source>
</evidence>
<dbReference type="InterPro" id="IPR036890">
    <property type="entry name" value="HATPase_C_sf"/>
</dbReference>
<dbReference type="SUPFAM" id="SSF52172">
    <property type="entry name" value="CheY-like"/>
    <property type="match status" value="1"/>
</dbReference>
<dbReference type="SMART" id="SM00387">
    <property type="entry name" value="HATPase_c"/>
    <property type="match status" value="1"/>
</dbReference>